<dbReference type="InterPro" id="IPR009056">
    <property type="entry name" value="Cyt_c-like_dom"/>
</dbReference>
<dbReference type="GO" id="GO:0046872">
    <property type="term" value="F:metal ion binding"/>
    <property type="evidence" value="ECO:0007669"/>
    <property type="project" value="UniProtKB-KW"/>
</dbReference>
<evidence type="ECO:0000256" key="5">
    <source>
        <dbReference type="ARBA" id="ARBA00022729"/>
    </source>
</evidence>
<keyword evidence="5" id="KW-0732">Signal</keyword>
<evidence type="ECO:0000256" key="1">
    <source>
        <dbReference type="ARBA" id="ARBA00001931"/>
    </source>
</evidence>
<evidence type="ECO:0000313" key="10">
    <source>
        <dbReference type="EMBL" id="SMD42272.1"/>
    </source>
</evidence>
<dbReference type="Pfam" id="PF01011">
    <property type="entry name" value="PQQ"/>
    <property type="match status" value="2"/>
</dbReference>
<dbReference type="InterPro" id="IPR017511">
    <property type="entry name" value="PQQ_mDH"/>
</dbReference>
<dbReference type="PANTHER" id="PTHR32303:SF4">
    <property type="entry name" value="QUINOPROTEIN GLUCOSE DEHYDROGENASE"/>
    <property type="match status" value="1"/>
</dbReference>
<dbReference type="GO" id="GO:0048038">
    <property type="term" value="F:quinone binding"/>
    <property type="evidence" value="ECO:0007669"/>
    <property type="project" value="InterPro"/>
</dbReference>
<dbReference type="OrthoDB" id="9794322at2"/>
<dbReference type="Gene3D" id="2.140.10.10">
    <property type="entry name" value="Quinoprotein alcohol dehydrogenase-like superfamily"/>
    <property type="match status" value="2"/>
</dbReference>
<dbReference type="Proteomes" id="UP000192333">
    <property type="component" value="Chromosome I"/>
</dbReference>
<protein>
    <submittedName>
        <fullName evidence="10">Quinoprotein glucose dehydrogenase</fullName>
    </submittedName>
</protein>
<evidence type="ECO:0000259" key="9">
    <source>
        <dbReference type="PROSITE" id="PS51007"/>
    </source>
</evidence>
<dbReference type="GO" id="GO:0016020">
    <property type="term" value="C:membrane"/>
    <property type="evidence" value="ECO:0007669"/>
    <property type="project" value="InterPro"/>
</dbReference>
<sequence>MNIKSWIYVVFFLVSFACGNKKEASRGEWTVYRGGKDAAQFSELDQINVKNIHLLEPAWIFNTGDGGEKTTIECNPIIIGKTMYITSPALALIALDAATGKELWRFDPFAGETAVGVNRGVTYFKDGEKETLFLPAGSYLYAVNAKTGKLHADFGNQGKIDLRENMGTDPESLSIGLSTPGIIYQDLIIVGSTTGEGYTAAPGHVRAFNAKTGEFVWIFHTIPQENQFGHDTWNWIAGENYGGANNWGGMSLDEKKGWVFVSTGSAIYDFYGANRLGENLYANSIIALNAASGEKIWHYQTVHHDLWDVDLPCAPTLISIPWEGGWKEALAQPTKMGELIILDRNTGETLLSAEESPVPGSNVPGELAHPTQKLNQGIPLVTRGLDPEKLTDISPESNEFARKELAKYRIEGIYTPPSMEGTIAFPGPRGGALWGGASYDSKNNMIYLNLNEIPMILQLAKVDSEGSSPKEALSGYGLYMTNCSNCHGTERQGMMGSFPALTGIENRLDKSQIIQILSKGKGVMPAFPQFTEAELEKLAAYLLEGKTEELSPDSPKFGLDKYVLQGFRIFNDQDGFPASKAPWGTLTAVDLATFSVKWKVPLGYYPALREKGISEDTGTMTYGGCVATAGGLVFVGATADELFRAFDADSGKELWSYKLPAGGYAVPSVYEVDGKQYVVIAAGGGNRMGTPSGDAFIAFSLPDGKE</sequence>
<dbReference type="InterPro" id="IPR011047">
    <property type="entry name" value="Quinoprotein_ADH-like_sf"/>
</dbReference>
<evidence type="ECO:0000256" key="7">
    <source>
        <dbReference type="ARBA" id="ARBA00023004"/>
    </source>
</evidence>
<dbReference type="InterPro" id="IPR036909">
    <property type="entry name" value="Cyt_c-like_dom_sf"/>
</dbReference>
<comment type="cofactor">
    <cofactor evidence="1">
        <name>pyrroloquinoline quinone</name>
        <dbReference type="ChEBI" id="CHEBI:58442"/>
    </cofactor>
</comment>
<keyword evidence="4 8" id="KW-0479">Metal-binding</keyword>
<dbReference type="Gene3D" id="1.10.760.10">
    <property type="entry name" value="Cytochrome c-like domain"/>
    <property type="match status" value="1"/>
</dbReference>
<evidence type="ECO:0000256" key="6">
    <source>
        <dbReference type="ARBA" id="ARBA00023002"/>
    </source>
</evidence>
<evidence type="ECO:0000256" key="2">
    <source>
        <dbReference type="ARBA" id="ARBA00008156"/>
    </source>
</evidence>
<dbReference type="RefSeq" id="WP_084119098.1">
    <property type="nucleotide sequence ID" value="NZ_LT838813.1"/>
</dbReference>
<keyword evidence="7 8" id="KW-0408">Iron</keyword>
<keyword evidence="6" id="KW-0560">Oxidoreductase</keyword>
<dbReference type="PANTHER" id="PTHR32303">
    <property type="entry name" value="QUINOPROTEIN ALCOHOL DEHYDROGENASE (CYTOCHROME C)"/>
    <property type="match status" value="1"/>
</dbReference>
<evidence type="ECO:0000256" key="8">
    <source>
        <dbReference type="PROSITE-ProRule" id="PRU00433"/>
    </source>
</evidence>
<dbReference type="EMBL" id="LT838813">
    <property type="protein sequence ID" value="SMD42272.1"/>
    <property type="molecule type" value="Genomic_DNA"/>
</dbReference>
<dbReference type="SMART" id="SM00564">
    <property type="entry name" value="PQQ"/>
    <property type="match status" value="6"/>
</dbReference>
<keyword evidence="3 8" id="KW-0349">Heme</keyword>
<gene>
    <name evidence="10" type="ORF">SAMN00777080_0815</name>
</gene>
<name>A0A1W2H0W2_9BACT</name>
<organism evidence="10 11">
    <name type="scientific">Aquiflexum balticum DSM 16537</name>
    <dbReference type="NCBI Taxonomy" id="758820"/>
    <lineage>
        <taxon>Bacteria</taxon>
        <taxon>Pseudomonadati</taxon>
        <taxon>Bacteroidota</taxon>
        <taxon>Cytophagia</taxon>
        <taxon>Cytophagales</taxon>
        <taxon>Cyclobacteriaceae</taxon>
        <taxon>Aquiflexum</taxon>
    </lineage>
</organism>
<dbReference type="Pfam" id="PF13442">
    <property type="entry name" value="Cytochrome_CBB3"/>
    <property type="match status" value="1"/>
</dbReference>
<dbReference type="SUPFAM" id="SSF46626">
    <property type="entry name" value="Cytochrome c"/>
    <property type="match status" value="1"/>
</dbReference>
<reference evidence="11" key="1">
    <citation type="submission" date="2017-04" db="EMBL/GenBank/DDBJ databases">
        <authorList>
            <person name="Varghese N."/>
            <person name="Submissions S."/>
        </authorList>
    </citation>
    <scope>NUCLEOTIDE SEQUENCE [LARGE SCALE GENOMIC DNA]</scope>
    <source>
        <strain evidence="11">DSM 16537</strain>
    </source>
</reference>
<dbReference type="GO" id="GO:0008876">
    <property type="term" value="F:quinoprotein glucose dehydrogenase activity"/>
    <property type="evidence" value="ECO:0007669"/>
    <property type="project" value="TreeGrafter"/>
</dbReference>
<evidence type="ECO:0000256" key="3">
    <source>
        <dbReference type="ARBA" id="ARBA00022617"/>
    </source>
</evidence>
<dbReference type="PROSITE" id="PS51257">
    <property type="entry name" value="PROKAR_LIPOPROTEIN"/>
    <property type="match status" value="1"/>
</dbReference>
<dbReference type="SUPFAM" id="SSF50998">
    <property type="entry name" value="Quinoprotein alcohol dehydrogenase-like"/>
    <property type="match status" value="1"/>
</dbReference>
<dbReference type="CDD" id="cd10280">
    <property type="entry name" value="PQQ_mGDH"/>
    <property type="match status" value="1"/>
</dbReference>
<dbReference type="InterPro" id="IPR018391">
    <property type="entry name" value="PQQ_b-propeller_rpt"/>
</dbReference>
<dbReference type="PROSITE" id="PS51007">
    <property type="entry name" value="CYTC"/>
    <property type="match status" value="1"/>
</dbReference>
<feature type="domain" description="Cytochrome c" evidence="9">
    <location>
        <begin position="470"/>
        <end position="546"/>
    </location>
</feature>
<proteinExistence type="inferred from homology"/>
<dbReference type="GO" id="GO:0009055">
    <property type="term" value="F:electron transfer activity"/>
    <property type="evidence" value="ECO:0007669"/>
    <property type="project" value="InterPro"/>
</dbReference>
<evidence type="ECO:0000313" key="11">
    <source>
        <dbReference type="Proteomes" id="UP000192333"/>
    </source>
</evidence>
<accession>A0A1W2H0W2</accession>
<dbReference type="STRING" id="758820.SAMN00777080_0815"/>
<dbReference type="AlphaFoldDB" id="A0A1W2H0W2"/>
<keyword evidence="11" id="KW-1185">Reference proteome</keyword>
<comment type="similarity">
    <text evidence="2">Belongs to the bacterial PQQ dehydrogenase family.</text>
</comment>
<dbReference type="GO" id="GO:0020037">
    <property type="term" value="F:heme binding"/>
    <property type="evidence" value="ECO:0007669"/>
    <property type="project" value="InterPro"/>
</dbReference>
<evidence type="ECO:0000256" key="4">
    <source>
        <dbReference type="ARBA" id="ARBA00022723"/>
    </source>
</evidence>
<dbReference type="InterPro" id="IPR002372">
    <property type="entry name" value="PQQ_rpt_dom"/>
</dbReference>